<name>A0A2A9NJN9_9AGAR</name>
<dbReference type="STRING" id="703135.A0A2A9NJN9"/>
<dbReference type="Pfam" id="PF14022">
    <property type="entry name" value="DUF4238"/>
    <property type="match status" value="1"/>
</dbReference>
<keyword evidence="3" id="KW-0812">Transmembrane</keyword>
<keyword evidence="3" id="KW-0472">Membrane</keyword>
<feature type="region of interest" description="Disordered" evidence="2">
    <location>
        <begin position="23"/>
        <end position="43"/>
    </location>
</feature>
<feature type="region of interest" description="Disordered" evidence="2">
    <location>
        <begin position="571"/>
        <end position="690"/>
    </location>
</feature>
<accession>A0A2A9NJN9</accession>
<sequence length="759" mass="86291">MSSHDQYHHYIPRFILRRFQVEKGDEQGDKQTKNRKKIGQKKSQKADQEVIHYFDLETSKLELRSLSKAYGMTNLYKDVQKIENANHLEERLARLENDVALITKRMHDALESGRHFEIERRQLEDLRKFLFIMHYRKATISSSYSDEGHPRNAPITRWIEQVKQTMGIDDQVGVWLYFLNFFLNTSHKAIVSRYHELHGGIYDNSGFRPPVGGSLEDYPSSDYAILAENYFLGIVEAADDTEFILSNNGFGIWEGTFFGEVPGVHKLYVISPRIALLLRNNMCKDGFFAASVDSHLFDIPLSPAQVNYAGGKQFVVADRQDVARVHQKLTQHRLSSKGDRDVFNFRIIKLTIEQTLTVNKFIMLNVTERDAITFRSKDAMVDTLLMYKHVFHPFAFRNRDQFATLLSKLMQRDGDENQSGGLAHGTRSTSDLDIANILDGHPPFSSNYDRAYHIHKINSDDEEWMETITFLAHLTLDTIDMLPNSQRQANARGKARIDPSVKLVETLPEAESDKVMSRMRGLVPPGRRMFANPALDEVFHETAIIGVLHWLAMNRRDVLDMLFPDIPLIEPTNTSETTEGMYGVQSPPSSTVGCLGCSSEQERENKTNDLSMPPSSSGHTNVFEGRKINESSCKQEGGRRQDSSNKGAGFSSRDGPSRIPSPGTESQCGPVSSTKPAVSPDRQYTRPFMDQSTPPFEWMKQLHDPSDAIGLINLLGFSLAMVLGAYSCIYCFIVYWKENLITFIALIIMRRFVGRPLSY</sequence>
<feature type="coiled-coil region" evidence="1">
    <location>
        <begin position="78"/>
        <end position="112"/>
    </location>
</feature>
<dbReference type="AlphaFoldDB" id="A0A2A9NJN9"/>
<dbReference type="EMBL" id="KZ302085">
    <property type="protein sequence ID" value="PFH47922.1"/>
    <property type="molecule type" value="Genomic_DNA"/>
</dbReference>
<evidence type="ECO:0000256" key="3">
    <source>
        <dbReference type="SAM" id="Phobius"/>
    </source>
</evidence>
<evidence type="ECO:0000256" key="1">
    <source>
        <dbReference type="SAM" id="Coils"/>
    </source>
</evidence>
<feature type="compositionally biased region" description="Polar residues" evidence="2">
    <location>
        <begin position="608"/>
        <end position="620"/>
    </location>
</feature>
<evidence type="ECO:0000313" key="4">
    <source>
        <dbReference type="EMBL" id="PFH47922.1"/>
    </source>
</evidence>
<gene>
    <name evidence="4" type="ORF">AMATHDRAFT_66550</name>
</gene>
<organism evidence="4 5">
    <name type="scientific">Amanita thiersii Skay4041</name>
    <dbReference type="NCBI Taxonomy" id="703135"/>
    <lineage>
        <taxon>Eukaryota</taxon>
        <taxon>Fungi</taxon>
        <taxon>Dikarya</taxon>
        <taxon>Basidiomycota</taxon>
        <taxon>Agaricomycotina</taxon>
        <taxon>Agaricomycetes</taxon>
        <taxon>Agaricomycetidae</taxon>
        <taxon>Agaricales</taxon>
        <taxon>Pluteineae</taxon>
        <taxon>Amanitaceae</taxon>
        <taxon>Amanita</taxon>
    </lineage>
</organism>
<keyword evidence="3" id="KW-1133">Transmembrane helix</keyword>
<keyword evidence="5" id="KW-1185">Reference proteome</keyword>
<feature type="compositionally biased region" description="Basic and acidic residues" evidence="2">
    <location>
        <begin position="23"/>
        <end position="32"/>
    </location>
</feature>
<proteinExistence type="predicted"/>
<reference evidence="4 5" key="1">
    <citation type="submission" date="2014-02" db="EMBL/GenBank/DDBJ databases">
        <title>Transposable element dynamics among asymbiotic and ectomycorrhizal Amanita fungi.</title>
        <authorList>
            <consortium name="DOE Joint Genome Institute"/>
            <person name="Hess J."/>
            <person name="Skrede I."/>
            <person name="Wolfe B."/>
            <person name="LaButti K."/>
            <person name="Ohm R.A."/>
            <person name="Grigoriev I.V."/>
            <person name="Pringle A."/>
        </authorList>
    </citation>
    <scope>NUCLEOTIDE SEQUENCE [LARGE SCALE GENOMIC DNA]</scope>
    <source>
        <strain evidence="4 5">SKay4041</strain>
    </source>
</reference>
<feature type="compositionally biased region" description="Polar residues" evidence="2">
    <location>
        <begin position="663"/>
        <end position="676"/>
    </location>
</feature>
<feature type="transmembrane region" description="Helical" evidence="3">
    <location>
        <begin position="711"/>
        <end position="736"/>
    </location>
</feature>
<keyword evidence="1" id="KW-0175">Coiled coil</keyword>
<evidence type="ECO:0000256" key="2">
    <source>
        <dbReference type="SAM" id="MobiDB-lite"/>
    </source>
</evidence>
<dbReference type="OrthoDB" id="5340163at2759"/>
<protein>
    <recommendedName>
        <fullName evidence="6">DUF4238 domain-containing protein</fullName>
    </recommendedName>
</protein>
<dbReference type="Proteomes" id="UP000242287">
    <property type="component" value="Unassembled WGS sequence"/>
</dbReference>
<evidence type="ECO:0000313" key="5">
    <source>
        <dbReference type="Proteomes" id="UP000242287"/>
    </source>
</evidence>
<feature type="compositionally biased region" description="Basic residues" evidence="2">
    <location>
        <begin position="33"/>
        <end position="43"/>
    </location>
</feature>
<evidence type="ECO:0008006" key="6">
    <source>
        <dbReference type="Google" id="ProtNLM"/>
    </source>
</evidence>
<dbReference type="InterPro" id="IPR025332">
    <property type="entry name" value="DUF4238"/>
</dbReference>